<evidence type="ECO:0000256" key="4">
    <source>
        <dbReference type="ARBA" id="ARBA00022795"/>
    </source>
</evidence>
<dbReference type="Proteomes" id="UP000295247">
    <property type="component" value="Unassembled WGS sequence"/>
</dbReference>
<comment type="similarity">
    <text evidence="1">Belongs to the FlgM family.</text>
</comment>
<sequence length="103" mass="10718">MDIKNLTTTAFRTEGNNSAGNGVRGGAKAPEGEAQARPGVEGGETVTLTSAAKSMSASRGESTEPPIDEAKVAKIKQAIAEGRYPIDNQQLADSVIEFEQLLA</sequence>
<comment type="caution">
    <text evidence="11">The sequence shown here is derived from an EMBL/GenBank/DDBJ whole genome shotgun (WGS) entry which is preliminary data.</text>
</comment>
<evidence type="ECO:0000256" key="2">
    <source>
        <dbReference type="ARBA" id="ARBA00017823"/>
    </source>
</evidence>
<evidence type="ECO:0000256" key="6">
    <source>
        <dbReference type="ARBA" id="ARBA00023163"/>
    </source>
</evidence>
<dbReference type="AlphaFoldDB" id="A0A4R4A5E2"/>
<keyword evidence="5" id="KW-0805">Transcription regulation</keyword>
<keyword evidence="4" id="KW-1005">Bacterial flagellum biogenesis</keyword>
<evidence type="ECO:0000313" key="12">
    <source>
        <dbReference type="Proteomes" id="UP000295247"/>
    </source>
</evidence>
<reference evidence="11 12" key="1">
    <citation type="submission" date="2019-03" db="EMBL/GenBank/DDBJ databases">
        <title>Genomic Encyclopedia of Type Strains, Phase IV (KMG-IV): sequencing the most valuable type-strain genomes for metagenomic binning, comparative biology and taxonomic classification.</title>
        <authorList>
            <person name="Goeker M."/>
        </authorList>
    </citation>
    <scope>NUCLEOTIDE SEQUENCE [LARGE SCALE GENOMIC DNA]</scope>
    <source>
        <strain evidence="11 12">DSM 203</strain>
    </source>
</reference>
<dbReference type="Pfam" id="PF04316">
    <property type="entry name" value="FlgM"/>
    <property type="match status" value="1"/>
</dbReference>
<dbReference type="GO" id="GO:0045892">
    <property type="term" value="P:negative regulation of DNA-templated transcription"/>
    <property type="evidence" value="ECO:0007669"/>
    <property type="project" value="InterPro"/>
</dbReference>
<feature type="domain" description="Anti-sigma-28 factor FlgM C-terminal" evidence="10">
    <location>
        <begin position="45"/>
        <end position="96"/>
    </location>
</feature>
<dbReference type="GO" id="GO:0044781">
    <property type="term" value="P:bacterial-type flagellum organization"/>
    <property type="evidence" value="ECO:0007669"/>
    <property type="project" value="UniProtKB-KW"/>
</dbReference>
<dbReference type="InterPro" id="IPR035890">
    <property type="entry name" value="Anti-sigma-28_factor_FlgM_sf"/>
</dbReference>
<accession>A0A4R4A5E2</accession>
<keyword evidence="6" id="KW-0804">Transcription</keyword>
<comment type="function">
    <text evidence="7">Responsible for the coupling of flagellin expression to flagellar assembly by preventing expression of the flagellin genes when a component of the middle class of proteins is defective. It negatively regulates flagellar genes by inhibiting the activity of FliA by directly binding to FliA.</text>
</comment>
<organism evidence="11 12">
    <name type="scientific">Marichromatium gracile</name>
    <name type="common">Chromatium gracile</name>
    <dbReference type="NCBI Taxonomy" id="1048"/>
    <lineage>
        <taxon>Bacteria</taxon>
        <taxon>Pseudomonadati</taxon>
        <taxon>Pseudomonadota</taxon>
        <taxon>Gammaproteobacteria</taxon>
        <taxon>Chromatiales</taxon>
        <taxon>Chromatiaceae</taxon>
        <taxon>Marichromatium</taxon>
    </lineage>
</organism>
<protein>
    <recommendedName>
        <fullName evidence="2">Negative regulator of flagellin synthesis</fullName>
    </recommendedName>
    <alternativeName>
        <fullName evidence="8">Anti-sigma-28 factor</fullName>
    </alternativeName>
</protein>
<feature type="region of interest" description="Disordered" evidence="9">
    <location>
        <begin position="1"/>
        <end position="43"/>
    </location>
</feature>
<evidence type="ECO:0000313" key="11">
    <source>
        <dbReference type="EMBL" id="TCW33439.1"/>
    </source>
</evidence>
<evidence type="ECO:0000259" key="10">
    <source>
        <dbReference type="Pfam" id="PF04316"/>
    </source>
</evidence>
<dbReference type="InterPro" id="IPR031316">
    <property type="entry name" value="FlgM_C"/>
</dbReference>
<evidence type="ECO:0000256" key="8">
    <source>
        <dbReference type="ARBA" id="ARBA00030117"/>
    </source>
</evidence>
<name>A0A4R4A5E2_MARGR</name>
<evidence type="ECO:0000256" key="5">
    <source>
        <dbReference type="ARBA" id="ARBA00023015"/>
    </source>
</evidence>
<evidence type="ECO:0000256" key="9">
    <source>
        <dbReference type="SAM" id="MobiDB-lite"/>
    </source>
</evidence>
<evidence type="ECO:0000256" key="3">
    <source>
        <dbReference type="ARBA" id="ARBA00022491"/>
    </source>
</evidence>
<evidence type="ECO:0000256" key="1">
    <source>
        <dbReference type="ARBA" id="ARBA00005322"/>
    </source>
</evidence>
<evidence type="ECO:0000256" key="7">
    <source>
        <dbReference type="ARBA" id="ARBA00024739"/>
    </source>
</evidence>
<dbReference type="SUPFAM" id="SSF101498">
    <property type="entry name" value="Anti-sigma factor FlgM"/>
    <property type="match status" value="1"/>
</dbReference>
<feature type="compositionally biased region" description="Polar residues" evidence="9">
    <location>
        <begin position="1"/>
        <end position="20"/>
    </location>
</feature>
<gene>
    <name evidence="11" type="ORF">EDC29_11486</name>
</gene>
<dbReference type="NCBIfam" id="TIGR03824">
    <property type="entry name" value="FlgM_jcvi"/>
    <property type="match status" value="1"/>
</dbReference>
<dbReference type="InterPro" id="IPR007412">
    <property type="entry name" value="FlgM"/>
</dbReference>
<proteinExistence type="inferred from homology"/>
<keyword evidence="3" id="KW-0678">Repressor</keyword>
<dbReference type="RefSeq" id="WP_165913552.1">
    <property type="nucleotide sequence ID" value="NZ_NRRH01000005.1"/>
</dbReference>
<dbReference type="EMBL" id="SMDC01000014">
    <property type="protein sequence ID" value="TCW33439.1"/>
    <property type="molecule type" value="Genomic_DNA"/>
</dbReference>